<keyword evidence="1" id="KW-0880">Kelch repeat</keyword>
<gene>
    <name evidence="4" type="ORF">AYP45_03125</name>
</gene>
<dbReference type="Proteomes" id="UP000189681">
    <property type="component" value="Unassembled WGS sequence"/>
</dbReference>
<dbReference type="InterPro" id="IPR015915">
    <property type="entry name" value="Kelch-typ_b-propeller"/>
</dbReference>
<dbReference type="AlphaFoldDB" id="A0A1V4AWK3"/>
<protein>
    <submittedName>
        <fullName evidence="4">Uncharacterized protein</fullName>
    </submittedName>
</protein>
<dbReference type="STRING" id="1004156.AYP45_03125"/>
<evidence type="ECO:0000256" key="1">
    <source>
        <dbReference type="ARBA" id="ARBA00022441"/>
    </source>
</evidence>
<feature type="compositionally biased region" description="Polar residues" evidence="3">
    <location>
        <begin position="434"/>
        <end position="446"/>
    </location>
</feature>
<dbReference type="PANTHER" id="PTHR46093:SF3">
    <property type="entry name" value="ACYL-COA-BINDING DOMAIN-CONTAINING PROTEIN 4"/>
    <property type="match status" value="1"/>
</dbReference>
<feature type="region of interest" description="Disordered" evidence="3">
    <location>
        <begin position="426"/>
        <end position="451"/>
    </location>
</feature>
<proteinExistence type="predicted"/>
<comment type="caution">
    <text evidence="4">The sequence shown here is derived from an EMBL/GenBank/DDBJ whole genome shotgun (WGS) entry which is preliminary data.</text>
</comment>
<reference evidence="4 5" key="1">
    <citation type="journal article" date="2017" name="Water Res.">
        <title>Discovery and metagenomic analysis of an anammox bacterial enrichment related to Candidatus "Brocadia caroliniensis" in a full-scale glycerol-fed nitritation-denitritation separate centrate treatment process.</title>
        <authorList>
            <person name="Park H."/>
            <person name="Brotto A.C."/>
            <person name="van Loosdrecht M.C."/>
            <person name="Chandran K."/>
        </authorList>
    </citation>
    <scope>NUCLEOTIDE SEQUENCE [LARGE SCALE GENOMIC DNA]</scope>
    <source>
        <strain evidence="4">26THWARD</strain>
    </source>
</reference>
<dbReference type="PANTHER" id="PTHR46093">
    <property type="entry name" value="ACYL-COA-BINDING DOMAIN-CONTAINING PROTEIN 5"/>
    <property type="match status" value="1"/>
</dbReference>
<evidence type="ECO:0000313" key="5">
    <source>
        <dbReference type="Proteomes" id="UP000189681"/>
    </source>
</evidence>
<sequence length="481" mass="54432">MGNKMRQKMMYWSRKEAVVYQWRMILLLMVATLCTVVVQSGWAHAGMSLEARVACQRLIEEVSWKHTIWPEENTSPKPPLSEVISEEELRKKVTETLRMSKALEIIWKHPVEGYQLQAEMERMAETTQDAETLRELWEALGNDPQLIAEVLARQVLVERLIHDWYAFDERFHGRLKKRALRSREGHDRAEDMKGMGSEYHEVEWKKGKHVGEKGRDNTSENVVELSADEWQEEAGHVAGIFGVNEEEIPIGRVSELQEDEDRFYVLEVIGKGDDGMRMGVMEWKKRDFGTWWSRVGERFVPEVEDEAYTHHLPEIAAAVPLSYASNAMSSSFVKPPPSARRYHTAVWTGTEMIVWGGTNITAHFNTGGRYNPATNTWTSTSTTGAPNTWSATTIGPTPVARSYHTAVWTGTQMIVWGGRNATSRLNTGGRYKPATNTWTRTSTTGAPSGRDRHTAVWTGTTMIVWGGYGSGYLGTGGLYFP</sequence>
<evidence type="ECO:0000256" key="3">
    <source>
        <dbReference type="SAM" id="MobiDB-lite"/>
    </source>
</evidence>
<accession>A0A1V4AWK3</accession>
<evidence type="ECO:0000313" key="4">
    <source>
        <dbReference type="EMBL" id="OOP57451.1"/>
    </source>
</evidence>
<dbReference type="Gene3D" id="2.120.10.80">
    <property type="entry name" value="Kelch-type beta propeller"/>
    <property type="match status" value="2"/>
</dbReference>
<organism evidence="4 5">
    <name type="scientific">Candidatus Brocadia carolinensis</name>
    <dbReference type="NCBI Taxonomy" id="1004156"/>
    <lineage>
        <taxon>Bacteria</taxon>
        <taxon>Pseudomonadati</taxon>
        <taxon>Planctomycetota</taxon>
        <taxon>Candidatus Brocadiia</taxon>
        <taxon>Candidatus Brocadiales</taxon>
        <taxon>Candidatus Brocadiaceae</taxon>
        <taxon>Candidatus Brocadia</taxon>
    </lineage>
</organism>
<name>A0A1V4AWK3_9BACT</name>
<dbReference type="Pfam" id="PF24681">
    <property type="entry name" value="Kelch_KLHDC2_KLHL20_DRC7"/>
    <property type="match status" value="1"/>
</dbReference>
<dbReference type="EMBL" id="AYTS01000029">
    <property type="protein sequence ID" value="OOP57451.1"/>
    <property type="molecule type" value="Genomic_DNA"/>
</dbReference>
<dbReference type="SUPFAM" id="SSF117281">
    <property type="entry name" value="Kelch motif"/>
    <property type="match status" value="1"/>
</dbReference>
<evidence type="ECO:0000256" key="2">
    <source>
        <dbReference type="ARBA" id="ARBA00022737"/>
    </source>
</evidence>
<keyword evidence="2" id="KW-0677">Repeat</keyword>